<evidence type="ECO:0000256" key="2">
    <source>
        <dbReference type="SAM" id="SignalP"/>
    </source>
</evidence>
<dbReference type="PANTHER" id="PTHR31378">
    <property type="entry name" value="EGF-LIKE DOMAIN-CONTAINING PROTEIN-RELATED-RELATED"/>
    <property type="match status" value="1"/>
</dbReference>
<dbReference type="InterPro" id="IPR055463">
    <property type="entry name" value="DUF7035"/>
</dbReference>
<name>D3BT45_HETP5</name>
<feature type="signal peptide" evidence="2">
    <location>
        <begin position="1"/>
        <end position="24"/>
    </location>
</feature>
<feature type="transmembrane region" description="Helical" evidence="1">
    <location>
        <begin position="1283"/>
        <end position="1305"/>
    </location>
</feature>
<feature type="domain" description="EGF-like" evidence="3">
    <location>
        <begin position="1021"/>
        <end position="1032"/>
    </location>
</feature>
<dbReference type="Proteomes" id="UP000001396">
    <property type="component" value="Unassembled WGS sequence"/>
</dbReference>
<dbReference type="Pfam" id="PF23034">
    <property type="entry name" value="DUF7035"/>
    <property type="match status" value="1"/>
</dbReference>
<dbReference type="Pfam" id="PF23033">
    <property type="entry name" value="DUF7034"/>
    <property type="match status" value="1"/>
</dbReference>
<evidence type="ECO:0000256" key="1">
    <source>
        <dbReference type="SAM" id="Phobius"/>
    </source>
</evidence>
<evidence type="ECO:0000259" key="3">
    <source>
        <dbReference type="PROSITE" id="PS01186"/>
    </source>
</evidence>
<evidence type="ECO:0000313" key="4">
    <source>
        <dbReference type="EMBL" id="EFA75262.1"/>
    </source>
</evidence>
<gene>
    <name evidence="4" type="ORF">PPL_11337</name>
</gene>
<dbReference type="FunCoup" id="D3BT45">
    <property type="interactions" value="923"/>
</dbReference>
<dbReference type="InParanoid" id="D3BT45"/>
<dbReference type="InterPro" id="IPR055462">
    <property type="entry name" value="DUF7034"/>
</dbReference>
<dbReference type="EMBL" id="ADBJ01000056">
    <property type="protein sequence ID" value="EFA75262.1"/>
    <property type="molecule type" value="Genomic_DNA"/>
</dbReference>
<dbReference type="RefSeq" id="XP_020427396.1">
    <property type="nucleotide sequence ID" value="XM_020582093.1"/>
</dbReference>
<organism evidence="4 5">
    <name type="scientific">Heterostelium pallidum (strain ATCC 26659 / Pp 5 / PN500)</name>
    <name type="common">Cellular slime mold</name>
    <name type="synonym">Polysphondylium pallidum</name>
    <dbReference type="NCBI Taxonomy" id="670386"/>
    <lineage>
        <taxon>Eukaryota</taxon>
        <taxon>Amoebozoa</taxon>
        <taxon>Evosea</taxon>
        <taxon>Eumycetozoa</taxon>
        <taxon>Dictyostelia</taxon>
        <taxon>Acytosteliales</taxon>
        <taxon>Acytosteliaceae</taxon>
        <taxon>Heterostelium</taxon>
    </lineage>
</organism>
<reference evidence="4 5" key="1">
    <citation type="journal article" date="2011" name="Genome Res.">
        <title>Phylogeny-wide analysis of social amoeba genomes highlights ancient origins for complex intercellular communication.</title>
        <authorList>
            <person name="Heidel A.J."/>
            <person name="Lawal H.M."/>
            <person name="Felder M."/>
            <person name="Schilde C."/>
            <person name="Helps N.R."/>
            <person name="Tunggal B."/>
            <person name="Rivero F."/>
            <person name="John U."/>
            <person name="Schleicher M."/>
            <person name="Eichinger L."/>
            <person name="Platzer M."/>
            <person name="Noegel A.A."/>
            <person name="Schaap P."/>
            <person name="Gloeckner G."/>
        </authorList>
    </citation>
    <scope>NUCLEOTIDE SEQUENCE [LARGE SCALE GENOMIC DNA]</scope>
    <source>
        <strain evidence="5">ATCC 26659 / Pp 5 / PN500</strain>
    </source>
</reference>
<keyword evidence="5" id="KW-1185">Reference proteome</keyword>
<protein>
    <recommendedName>
        <fullName evidence="3">EGF-like domain-containing protein</fullName>
    </recommendedName>
</protein>
<keyword evidence="1" id="KW-1133">Transmembrane helix</keyword>
<feature type="chain" id="PRO_5003041468" description="EGF-like domain-containing protein" evidence="2">
    <location>
        <begin position="25"/>
        <end position="1325"/>
    </location>
</feature>
<keyword evidence="1" id="KW-0812">Transmembrane</keyword>
<dbReference type="PANTHER" id="PTHR31378:SF17">
    <property type="match status" value="1"/>
</dbReference>
<comment type="caution">
    <text evidence="4">The sequence shown here is derived from an EMBL/GenBank/DDBJ whole genome shotgun (WGS) entry which is preliminary data.</text>
</comment>
<keyword evidence="2" id="KW-0732">Signal</keyword>
<evidence type="ECO:0000313" key="5">
    <source>
        <dbReference type="Proteomes" id="UP000001396"/>
    </source>
</evidence>
<dbReference type="InterPro" id="IPR054484">
    <property type="entry name" value="ComC_SSD"/>
</dbReference>
<dbReference type="Pfam" id="PF22933">
    <property type="entry name" value="ComC_SSD"/>
    <property type="match status" value="1"/>
</dbReference>
<dbReference type="GeneID" id="31366805"/>
<proteinExistence type="predicted"/>
<dbReference type="InterPro" id="IPR000742">
    <property type="entry name" value="EGF"/>
</dbReference>
<accession>D3BT45</accession>
<sequence>MSRLIFLSILSLLFVLNSFNTIRAIAINYSIRPTLVGSSGTCSNAINFIVQLNYTLRDSDFKPLYSSTHDFFIANIVNDGENQMFTFDFSYAKLANTDYLNVTFNITRPFDPSFPFPNGYSFPVGEFICRNVSSEQFQIMRRGQPFATSSGLQTQILQFNIDPFFYKVTQLNLLTCTAIGFESYLVCAIDQPMSGKSGQYNLVLLLYAGYSAIPPSITVRIDGYGMTIYQSIETIFPINNNRTTQYISGESYPNSTDTIQQDYQHIDYNYIIFHRLKNFNSLLLPKGYISPRPFPVFRNETDIVFTSVSSYQNSSSKYTTYLCDRTSDLVYDYSSTLIPFDFKDTSSFSNYIDSETNTVFFITNINYQSALNITVSIKVDTLDFAVSNFYPYVLDYTNNPPRFNYTFLLPFSIGPNAKPIYVNISPYSIARSYSLPKNSTAPAQFLTVFESFEMRNLTGNSVLIRVRVRSNYQILYFVFAPLPDFINVDNRNLVDGNEFNGTYEFQYIESLTYFKFSQNNITLDGGDNILELNISLADDIIDMIDSVKFTLPTHKKTFVARYDQKLNLYVFNIKLPIDLNYGTLEYYLSINNINFEYFNIFDKYGDSALLFVSKTYNKIGFFKPIVTEVILTTSGLVDPNGQITVGWSIRIVESYIGISNGTVSVISDRDYLPRVISFNELNLIEGDRFNGLYNISFVLNGNCVSQTFKIANISLFDYDQELNRADYLLFSTLIQSKELPIKYDYLSFIYGSTTYKNQLTSSVPISCNNPGDINPPSISSFTFSSSVDVGTLDRTVEFNLTTFELSTESGVSLRHHPVIHLNSENTNHIQLTTNIVNISGDFVNYNVKVQLPFAFGMNYIFVSVFGIVDNNLNYKAYNSLELKNLNFKYYIKREFSLITPIIEHSSELTNRGGSLTIYGKSFGLNNDNMVSYIDYGNGYETIELTFHSGIILQFKNRIKPINSNFVKFKVIRNSISSNEFIIPVIQLPPLSTPTPTPTSVPVKCPGTPSCNNNGQCINSICQCNQPWYGPSCSSKTIIVPIPPAYPEPATGTNVTTSGSLITTSIEIIGIRELDDINNIVEQFNISTWNFTDQTTPTTNPKYFYSTQINQRSTILNVTIEYFKQSTNITFANQNLFIPQSTIKFTMNLNSYRFKQPTNTLQILMKATIESDQSDACSSSGFGSVNGSIQWIKLNVGDQSLYGRFLSDGMIDNTVTPIKNVIIDQDDVDSEQNKQFRSAIVGITIPSYSDSVDLDPDFSNLIDVGSSDTSDFICADKKGLSTGAIVGIVVGGVVFIAILVGGILFAKRYHKFRKQDIKLQNRLSKH</sequence>
<keyword evidence="1" id="KW-0472">Membrane</keyword>
<dbReference type="PROSITE" id="PS01186">
    <property type="entry name" value="EGF_2"/>
    <property type="match status" value="1"/>
</dbReference>